<dbReference type="Proteomes" id="UP000494245">
    <property type="component" value="Unassembled WGS sequence"/>
</dbReference>
<reference evidence="7 8" key="1">
    <citation type="submission" date="2020-04" db="EMBL/GenBank/DDBJ databases">
        <authorList>
            <consortium name="Desulfovibrio sp. FSS-1 genome sequencing consortium"/>
            <person name="Shimoshige H."/>
            <person name="Kobayashi H."/>
            <person name="Maekawa T."/>
        </authorList>
    </citation>
    <scope>NUCLEOTIDE SEQUENCE [LARGE SCALE GENOMIC DNA]</scope>
    <source>
        <strain evidence="7 8">SIID29052-01</strain>
    </source>
</reference>
<feature type="region of interest" description="Disordered" evidence="5">
    <location>
        <begin position="274"/>
        <end position="297"/>
    </location>
</feature>
<keyword evidence="1" id="KW-0378">Hydrolase</keyword>
<dbReference type="AlphaFoldDB" id="A0A6V8LVS0"/>
<dbReference type="EMBL" id="BLTE01000006">
    <property type="protein sequence ID" value="GFK93767.1"/>
    <property type="molecule type" value="Genomic_DNA"/>
</dbReference>
<evidence type="ECO:0000259" key="6">
    <source>
        <dbReference type="PROSITE" id="PS51635"/>
    </source>
</evidence>
<organism evidence="7 8">
    <name type="scientific">Fundidesulfovibrio magnetotacticus</name>
    <dbReference type="NCBI Taxonomy" id="2730080"/>
    <lineage>
        <taxon>Bacteria</taxon>
        <taxon>Pseudomonadati</taxon>
        <taxon>Thermodesulfobacteriota</taxon>
        <taxon>Desulfovibrionia</taxon>
        <taxon>Desulfovibrionales</taxon>
        <taxon>Desulfovibrionaceae</taxon>
        <taxon>Fundidesulfovibrio</taxon>
    </lineage>
</organism>
<reference evidence="7 8" key="2">
    <citation type="submission" date="2020-05" db="EMBL/GenBank/DDBJ databases">
        <title>Draft genome sequence of Desulfovibrio sp. strainFSS-1.</title>
        <authorList>
            <person name="Shimoshige H."/>
            <person name="Kobayashi H."/>
            <person name="Maekawa T."/>
        </authorList>
    </citation>
    <scope>NUCLEOTIDE SEQUENCE [LARGE SCALE GENOMIC DNA]</scope>
    <source>
        <strain evidence="7 8">SIID29052-01</strain>
    </source>
</reference>
<dbReference type="PROSITE" id="PS51635">
    <property type="entry name" value="PNPLA"/>
    <property type="match status" value="1"/>
</dbReference>
<evidence type="ECO:0000256" key="4">
    <source>
        <dbReference type="PROSITE-ProRule" id="PRU01161"/>
    </source>
</evidence>
<keyword evidence="8" id="KW-1185">Reference proteome</keyword>
<comment type="caution">
    <text evidence="4">Lacks conserved residue(s) required for the propagation of feature annotation.</text>
</comment>
<evidence type="ECO:0000256" key="2">
    <source>
        <dbReference type="ARBA" id="ARBA00022963"/>
    </source>
</evidence>
<dbReference type="InterPro" id="IPR016035">
    <property type="entry name" value="Acyl_Trfase/lysoPLipase"/>
</dbReference>
<dbReference type="InterPro" id="IPR002641">
    <property type="entry name" value="PNPLA_dom"/>
</dbReference>
<protein>
    <recommendedName>
        <fullName evidence="6">PNPLA domain-containing protein</fullName>
    </recommendedName>
</protein>
<dbReference type="PANTHER" id="PTHR14226">
    <property type="entry name" value="NEUROPATHY TARGET ESTERASE/SWISS CHEESE D.MELANOGASTER"/>
    <property type="match status" value="1"/>
</dbReference>
<accession>A0A6V8LVS0</accession>
<dbReference type="InterPro" id="IPR050301">
    <property type="entry name" value="NTE"/>
</dbReference>
<evidence type="ECO:0000256" key="3">
    <source>
        <dbReference type="ARBA" id="ARBA00023098"/>
    </source>
</evidence>
<keyword evidence="3" id="KW-0443">Lipid metabolism</keyword>
<evidence type="ECO:0000313" key="8">
    <source>
        <dbReference type="Proteomes" id="UP000494245"/>
    </source>
</evidence>
<proteinExistence type="predicted"/>
<evidence type="ECO:0000313" key="7">
    <source>
        <dbReference type="EMBL" id="GFK93767.1"/>
    </source>
</evidence>
<comment type="caution">
    <text evidence="7">The sequence shown here is derived from an EMBL/GenBank/DDBJ whole genome shotgun (WGS) entry which is preliminary data.</text>
</comment>
<sequence>MGSEGLRAFAAIPVFQFLREQGLGPDLLVGAGGGAFIAALAGAGFDLAQVEEAFRAMGDKRLFTELDPAAALFLNQGQTPRVNAETGLADSARLRGVYARVFRGLQLENLSTRTVLTATDVRTGESVALDQGSLAEAVYAAGNPFPLTPPLVRGEQWLADGSYTQPLPTLEAARRGMDVVVAVYAQDDFASLPAGLGESYLNVIRSFRKSMLRAQMFQTLQSSGEELVVVLARPRKRAGLEAGEDFSSILEAGTKALERMRGSILDAVAAKSRRVSAEPLLQEPDPPGARAGHPSGD</sequence>
<dbReference type="Gene3D" id="3.40.1090.10">
    <property type="entry name" value="Cytosolic phospholipase A2 catalytic domain"/>
    <property type="match status" value="1"/>
</dbReference>
<dbReference type="SUPFAM" id="SSF52151">
    <property type="entry name" value="FabD/lysophospholipase-like"/>
    <property type="match status" value="1"/>
</dbReference>
<dbReference type="Pfam" id="PF01734">
    <property type="entry name" value="Patatin"/>
    <property type="match status" value="1"/>
</dbReference>
<name>A0A6V8LVS0_9BACT</name>
<keyword evidence="2" id="KW-0442">Lipid degradation</keyword>
<dbReference type="PANTHER" id="PTHR14226:SF29">
    <property type="entry name" value="NEUROPATHY TARGET ESTERASE SWS"/>
    <property type="match status" value="1"/>
</dbReference>
<gene>
    <name evidence="7" type="ORF">NNJEOMEG_01601</name>
</gene>
<evidence type="ECO:0000256" key="1">
    <source>
        <dbReference type="ARBA" id="ARBA00022801"/>
    </source>
</evidence>
<feature type="domain" description="PNPLA" evidence="6">
    <location>
        <begin position="1"/>
        <end position="173"/>
    </location>
</feature>
<evidence type="ECO:0000256" key="5">
    <source>
        <dbReference type="SAM" id="MobiDB-lite"/>
    </source>
</evidence>
<dbReference type="GO" id="GO:0016787">
    <property type="term" value="F:hydrolase activity"/>
    <property type="evidence" value="ECO:0007669"/>
    <property type="project" value="UniProtKB-KW"/>
</dbReference>
<dbReference type="GO" id="GO:0016042">
    <property type="term" value="P:lipid catabolic process"/>
    <property type="evidence" value="ECO:0007669"/>
    <property type="project" value="UniProtKB-KW"/>
</dbReference>